<comment type="subunit">
    <text evidence="4">Monomer.</text>
</comment>
<feature type="domain" description="Aconitase/3-isopropylmalate dehydratase large subunit alpha/beta/alpha" evidence="10">
    <location>
        <begin position="68"/>
        <end position="564"/>
    </location>
</feature>
<dbReference type="EC" id="4.2.1.3" evidence="9"/>
<comment type="similarity">
    <text evidence="3 9">Belongs to the aconitase/IPM isomerase family.</text>
</comment>
<keyword evidence="5" id="KW-0479">Metal-binding</keyword>
<dbReference type="InterPro" id="IPR015928">
    <property type="entry name" value="Aconitase/3IPM_dehydase_swvl"/>
</dbReference>
<gene>
    <name evidence="12" type="primary">acnA</name>
    <name evidence="12" type="ORF">ACFPTP_16185</name>
</gene>
<dbReference type="InterPro" id="IPR001030">
    <property type="entry name" value="Acoase/IPM_deHydtase_lsu_aba"/>
</dbReference>
<evidence type="ECO:0000256" key="7">
    <source>
        <dbReference type="ARBA" id="ARBA00023014"/>
    </source>
</evidence>
<keyword evidence="13" id="KW-1185">Reference proteome</keyword>
<dbReference type="SUPFAM" id="SSF53732">
    <property type="entry name" value="Aconitase iron-sulfur domain"/>
    <property type="match status" value="1"/>
</dbReference>
<dbReference type="Gene3D" id="3.30.499.10">
    <property type="entry name" value="Aconitase, domain 3"/>
    <property type="match status" value="2"/>
</dbReference>
<evidence type="ECO:0000313" key="13">
    <source>
        <dbReference type="Proteomes" id="UP001596071"/>
    </source>
</evidence>
<comment type="pathway">
    <text evidence="2">Carbohydrate metabolism; tricarboxylic acid cycle; isocitrate from oxaloacetate: step 2/2.</text>
</comment>
<reference evidence="13" key="1">
    <citation type="journal article" date="2019" name="Int. J. Syst. Evol. Microbiol.">
        <title>The Global Catalogue of Microorganisms (GCM) 10K type strain sequencing project: providing services to taxonomists for standard genome sequencing and annotation.</title>
        <authorList>
            <consortium name="The Broad Institute Genomics Platform"/>
            <consortium name="The Broad Institute Genome Sequencing Center for Infectious Disease"/>
            <person name="Wu L."/>
            <person name="Ma J."/>
        </authorList>
    </citation>
    <scope>NUCLEOTIDE SEQUENCE [LARGE SCALE GENOMIC DNA]</scope>
    <source>
        <strain evidence="13">KACC 11299</strain>
    </source>
</reference>
<dbReference type="Gene3D" id="3.20.19.10">
    <property type="entry name" value="Aconitase, domain 4"/>
    <property type="match status" value="1"/>
</dbReference>
<dbReference type="RefSeq" id="WP_381446934.1">
    <property type="nucleotide sequence ID" value="NZ_JBHSNP010000029.1"/>
</dbReference>
<dbReference type="EMBL" id="JBHSNP010000029">
    <property type="protein sequence ID" value="MFC5604775.1"/>
    <property type="molecule type" value="Genomic_DNA"/>
</dbReference>
<comment type="catalytic activity">
    <reaction evidence="8 9">
        <text>citrate = D-threo-isocitrate</text>
        <dbReference type="Rhea" id="RHEA:10336"/>
        <dbReference type="ChEBI" id="CHEBI:15562"/>
        <dbReference type="ChEBI" id="CHEBI:16947"/>
        <dbReference type="EC" id="4.2.1.3"/>
    </reaction>
</comment>
<dbReference type="NCBIfam" id="NF009520">
    <property type="entry name" value="PRK12881.1"/>
    <property type="match status" value="1"/>
</dbReference>
<dbReference type="NCBIfam" id="NF006757">
    <property type="entry name" value="PRK09277.1"/>
    <property type="match status" value="1"/>
</dbReference>
<evidence type="ECO:0000256" key="9">
    <source>
        <dbReference type="RuleBase" id="RU361275"/>
    </source>
</evidence>
<dbReference type="InterPro" id="IPR018136">
    <property type="entry name" value="Aconitase_4Fe-4S_BS"/>
</dbReference>
<dbReference type="PRINTS" id="PR00415">
    <property type="entry name" value="ACONITASE"/>
</dbReference>
<dbReference type="Pfam" id="PF00694">
    <property type="entry name" value="Aconitase_C"/>
    <property type="match status" value="1"/>
</dbReference>
<evidence type="ECO:0000259" key="10">
    <source>
        <dbReference type="Pfam" id="PF00330"/>
    </source>
</evidence>
<evidence type="ECO:0000256" key="4">
    <source>
        <dbReference type="ARBA" id="ARBA00011245"/>
    </source>
</evidence>
<evidence type="ECO:0000313" key="12">
    <source>
        <dbReference type="EMBL" id="MFC5604775.1"/>
    </source>
</evidence>
<dbReference type="CDD" id="cd01580">
    <property type="entry name" value="AcnA_IRP_Swivel"/>
    <property type="match status" value="1"/>
</dbReference>
<evidence type="ECO:0000256" key="5">
    <source>
        <dbReference type="ARBA" id="ARBA00022723"/>
    </source>
</evidence>
<evidence type="ECO:0000256" key="2">
    <source>
        <dbReference type="ARBA" id="ARBA00004717"/>
    </source>
</evidence>
<keyword evidence="9 12" id="KW-0456">Lyase</keyword>
<dbReference type="PROSITE" id="PS00450">
    <property type="entry name" value="ACONITASE_1"/>
    <property type="match status" value="1"/>
</dbReference>
<sequence>MTSIKNVEATFELEGKTYAYACLGKLAECGFDGIDRLPYSIKALLESAIRQKDGTLVTEEHIRIMTDWKDSQFTDKEIPFIPARVILQDFTGVPAIVDLAAMRSAVEAEGGDISAINPRIPVDLVVDHSVIMDVTGSKDSFRENLRGEYERNEERYRFVKWAQQAFDRFNVIPPASGIVHQVNMEYLATGVRMEEKEGRTHVFLDTLVGTDSHTTMINSLGIVGWGVGGIEAEAAMLGQPIHLNVPQVVGVRLVGALREGVTATDCALTVTNLLRKHQVIGKIVEFTGPALDGIQLADRATIANMAPEYGATMAYFPADAITFDYLRSTGRSADAALAEAYYGLQGLLRTSDSPEPEFTEVLELDLSSIRPSLAGPKRPQDLVELGSLKKGFEEAIGLPVESYGYGLPESELLKTVPLDENVELKTGSLVLAAITSCTNTSNPSVMVAAGLVAKRAVELGMKVPDFVKTSLTPGSTVVTEYLRRSGLLGQLEALGFFVDGYGCAVCCGNTGPLDPAVENAVKDHDLIVSSVLSGNRNFEGRVHPLIKANYLASPPLVIAFALAGSVRVDLTSEPIGKDSAGNAVYLKDLWPSSAEIEEIVSSVLNEGLFTEQYRDIHEHEAWNAISSTTGRLFEWDEASSYIRESPFFGTAGLKQGDHLKPMRALLYLGDSITTDHISPVGSIGVSTPAGRYLKEQGVAPRDFNSYGSRRGNHHVMVRGTFANVRLRNRLAEGKEGGFTKFLPTGDIMPIYDAAIEYGKLNTALLVIAGKEYGTGSSRDWAAKGTALLGVKVVLAESFERIHRSNLVGMGVLPLQFLNGQGAGHFGLTGREEYRLTGDPSSWKPGQLIDITIFGEDGKKFTIQAIVRLDSEVELHYFRNGGILPAVMKSFLEMSSTSEVRPAR</sequence>
<dbReference type="InterPro" id="IPR015931">
    <property type="entry name" value="Acnase/IPM_dHydase_lsu_aba_1/3"/>
</dbReference>
<dbReference type="Gene3D" id="6.10.190.10">
    <property type="match status" value="1"/>
</dbReference>
<dbReference type="InterPro" id="IPR036008">
    <property type="entry name" value="Aconitase_4Fe-4S_dom"/>
</dbReference>
<dbReference type="PANTHER" id="PTHR11670">
    <property type="entry name" value="ACONITASE/IRON-RESPONSIVE ELEMENT FAMILY MEMBER"/>
    <property type="match status" value="1"/>
</dbReference>
<dbReference type="NCBIfam" id="TIGR01341">
    <property type="entry name" value="aconitase_1"/>
    <property type="match status" value="1"/>
</dbReference>
<organism evidence="12 13">
    <name type="scientific">Sporosarcina koreensis</name>
    <dbReference type="NCBI Taxonomy" id="334735"/>
    <lineage>
        <taxon>Bacteria</taxon>
        <taxon>Bacillati</taxon>
        <taxon>Bacillota</taxon>
        <taxon>Bacilli</taxon>
        <taxon>Bacillales</taxon>
        <taxon>Caryophanaceae</taxon>
        <taxon>Sporosarcina</taxon>
    </lineage>
</organism>
<name>A0ABW0U0D7_9BACL</name>
<dbReference type="InterPro" id="IPR006249">
    <property type="entry name" value="Aconitase/IRP2"/>
</dbReference>
<accession>A0ABW0U0D7</accession>
<evidence type="ECO:0000256" key="1">
    <source>
        <dbReference type="ARBA" id="ARBA00001966"/>
    </source>
</evidence>
<evidence type="ECO:0000256" key="8">
    <source>
        <dbReference type="ARBA" id="ARBA00023501"/>
    </source>
</evidence>
<dbReference type="InterPro" id="IPR044137">
    <property type="entry name" value="AcnA_IRP_Swivel"/>
</dbReference>
<dbReference type="GO" id="GO:0003994">
    <property type="term" value="F:aconitate hydratase activity"/>
    <property type="evidence" value="ECO:0007669"/>
    <property type="project" value="UniProtKB-EC"/>
</dbReference>
<keyword evidence="9" id="KW-0004">4Fe-4S</keyword>
<feature type="domain" description="Aconitase A/isopropylmalate dehydratase small subunit swivel" evidence="11">
    <location>
        <begin position="691"/>
        <end position="818"/>
    </location>
</feature>
<dbReference type="Proteomes" id="UP001596071">
    <property type="component" value="Unassembled WGS sequence"/>
</dbReference>
<dbReference type="SUPFAM" id="SSF52016">
    <property type="entry name" value="LeuD/IlvD-like"/>
    <property type="match status" value="1"/>
</dbReference>
<dbReference type="InterPro" id="IPR000573">
    <property type="entry name" value="AconitaseA/IPMdHydase_ssu_swvl"/>
</dbReference>
<evidence type="ECO:0000256" key="6">
    <source>
        <dbReference type="ARBA" id="ARBA00023004"/>
    </source>
</evidence>
<comment type="cofactor">
    <cofactor evidence="1">
        <name>[4Fe-4S] cluster</name>
        <dbReference type="ChEBI" id="CHEBI:49883"/>
    </cofactor>
</comment>
<evidence type="ECO:0000259" key="11">
    <source>
        <dbReference type="Pfam" id="PF00694"/>
    </source>
</evidence>
<proteinExistence type="inferred from homology"/>
<dbReference type="Pfam" id="PF00330">
    <property type="entry name" value="Aconitase"/>
    <property type="match status" value="1"/>
</dbReference>
<keyword evidence="6 9" id="KW-0408">Iron</keyword>
<comment type="caution">
    <text evidence="12">The sequence shown here is derived from an EMBL/GenBank/DDBJ whole genome shotgun (WGS) entry which is preliminary data.</text>
</comment>
<comment type="function">
    <text evidence="9">Catalyzes the isomerization of citrate to isocitrate via cis-aconitate.</text>
</comment>
<keyword evidence="7 9" id="KW-0411">Iron-sulfur</keyword>
<protein>
    <recommendedName>
        <fullName evidence="9">Aconitate hydratase</fullName>
        <shortName evidence="9">Aconitase</shortName>
        <ecNumber evidence="9">4.2.1.3</ecNumber>
    </recommendedName>
</protein>
<evidence type="ECO:0000256" key="3">
    <source>
        <dbReference type="ARBA" id="ARBA00007185"/>
    </source>
</evidence>